<evidence type="ECO:0000313" key="3">
    <source>
        <dbReference type="Proteomes" id="UP000660729"/>
    </source>
</evidence>
<comment type="caution">
    <text evidence="2">The sequence shown here is derived from an EMBL/GenBank/DDBJ whole genome shotgun (WGS) entry which is preliminary data.</text>
</comment>
<proteinExistence type="predicted"/>
<protein>
    <submittedName>
        <fullName evidence="2">Uncharacterized protein</fullName>
    </submittedName>
</protein>
<dbReference type="Proteomes" id="UP000660729">
    <property type="component" value="Unassembled WGS sequence"/>
</dbReference>
<feature type="compositionally biased region" description="Basic and acidic residues" evidence="1">
    <location>
        <begin position="207"/>
        <end position="220"/>
    </location>
</feature>
<feature type="region of interest" description="Disordered" evidence="1">
    <location>
        <begin position="158"/>
        <end position="220"/>
    </location>
</feature>
<organism evidence="2 3">
    <name type="scientific">Pseudocercospora fuligena</name>
    <dbReference type="NCBI Taxonomy" id="685502"/>
    <lineage>
        <taxon>Eukaryota</taxon>
        <taxon>Fungi</taxon>
        <taxon>Dikarya</taxon>
        <taxon>Ascomycota</taxon>
        <taxon>Pezizomycotina</taxon>
        <taxon>Dothideomycetes</taxon>
        <taxon>Dothideomycetidae</taxon>
        <taxon>Mycosphaerellales</taxon>
        <taxon>Mycosphaerellaceae</taxon>
        <taxon>Pseudocercospora</taxon>
    </lineage>
</organism>
<feature type="compositionally biased region" description="Polar residues" evidence="1">
    <location>
        <begin position="174"/>
        <end position="183"/>
    </location>
</feature>
<accession>A0A8H6RGE4</accession>
<sequence length="220" mass="24687">MASKDDLIPHILLPLPNLMEIRKPPDKETRLNMIIGNIEKQQNQVKSRIIETAKRKRELSVVEHGVEAMDVDEPRGRALPAQDPAMEQMLAAMNTPYKESMGDPYLRPDAMVPPPPPDTRQTTPPPEIKLAKQTLDQIQLYEKHASRTRKFYKDALHRERRRTSAGGSAASAPWNVSRTSSASGAGVRGVASPNRDPRRVNASPIDISRDPRLQRRDGRP</sequence>
<evidence type="ECO:0000256" key="1">
    <source>
        <dbReference type="SAM" id="MobiDB-lite"/>
    </source>
</evidence>
<name>A0A8H6RGE4_9PEZI</name>
<evidence type="ECO:0000313" key="2">
    <source>
        <dbReference type="EMBL" id="KAF7190277.1"/>
    </source>
</evidence>
<dbReference type="AlphaFoldDB" id="A0A8H6RGE4"/>
<reference evidence="2" key="1">
    <citation type="submission" date="2020-04" db="EMBL/GenBank/DDBJ databases">
        <title>Draft genome resource of the tomato pathogen Pseudocercospora fuligena.</title>
        <authorList>
            <person name="Zaccaron A."/>
        </authorList>
    </citation>
    <scope>NUCLEOTIDE SEQUENCE</scope>
    <source>
        <strain evidence="2">PF001</strain>
    </source>
</reference>
<gene>
    <name evidence="2" type="ORF">HII31_08608</name>
</gene>
<keyword evidence="3" id="KW-1185">Reference proteome</keyword>
<dbReference type="OrthoDB" id="5420940at2759"/>
<feature type="compositionally biased region" description="Pro residues" evidence="1">
    <location>
        <begin position="111"/>
        <end position="126"/>
    </location>
</feature>
<dbReference type="EMBL" id="JABCIY010000175">
    <property type="protein sequence ID" value="KAF7190277.1"/>
    <property type="molecule type" value="Genomic_DNA"/>
</dbReference>
<feature type="region of interest" description="Disordered" evidence="1">
    <location>
        <begin position="101"/>
        <end position="126"/>
    </location>
</feature>